<evidence type="ECO:0000313" key="2">
    <source>
        <dbReference type="EnsemblPlants" id="AES71300"/>
    </source>
</evidence>
<sequence length="131" mass="15005">MVEGQCLSWLNSNEANLVVYICFGSPCHLNKEQYLMTEGGVPGKDFFGRFPCMWCCLDSLLQRTLAFMASSTLDHNDLFLWLETGFQKTYFNRISRSTHIANLLLITLKMGSTQRFGLNSIVMPWERGGYM</sequence>
<dbReference type="EnsemblPlants" id="AES71300">
    <property type="protein sequence ID" value="AES71300"/>
    <property type="gene ID" value="MTR_3g072460"/>
</dbReference>
<accession>G7J307</accession>
<dbReference type="Proteomes" id="UP000002051">
    <property type="component" value="Chromosome 3"/>
</dbReference>
<proteinExistence type="predicted"/>
<reference evidence="1 3" key="1">
    <citation type="journal article" date="2011" name="Nature">
        <title>The Medicago genome provides insight into the evolution of rhizobial symbioses.</title>
        <authorList>
            <person name="Young N.D."/>
            <person name="Debelle F."/>
            <person name="Oldroyd G.E."/>
            <person name="Geurts R."/>
            <person name="Cannon S.B."/>
            <person name="Udvardi M.K."/>
            <person name="Benedito V.A."/>
            <person name="Mayer K.F."/>
            <person name="Gouzy J."/>
            <person name="Schoof H."/>
            <person name="Van de Peer Y."/>
            <person name="Proost S."/>
            <person name="Cook D.R."/>
            <person name="Meyers B.C."/>
            <person name="Spannagl M."/>
            <person name="Cheung F."/>
            <person name="De Mita S."/>
            <person name="Krishnakumar V."/>
            <person name="Gundlach H."/>
            <person name="Zhou S."/>
            <person name="Mudge J."/>
            <person name="Bharti A.K."/>
            <person name="Murray J.D."/>
            <person name="Naoumkina M.A."/>
            <person name="Rosen B."/>
            <person name="Silverstein K.A."/>
            <person name="Tang H."/>
            <person name="Rombauts S."/>
            <person name="Zhao P.X."/>
            <person name="Zhou P."/>
            <person name="Barbe V."/>
            <person name="Bardou P."/>
            <person name="Bechner M."/>
            <person name="Bellec A."/>
            <person name="Berger A."/>
            <person name="Berges H."/>
            <person name="Bidwell S."/>
            <person name="Bisseling T."/>
            <person name="Choisne N."/>
            <person name="Couloux A."/>
            <person name="Denny R."/>
            <person name="Deshpande S."/>
            <person name="Dai X."/>
            <person name="Doyle J.J."/>
            <person name="Dudez A.M."/>
            <person name="Farmer A.D."/>
            <person name="Fouteau S."/>
            <person name="Franken C."/>
            <person name="Gibelin C."/>
            <person name="Gish J."/>
            <person name="Goldstein S."/>
            <person name="Gonzalez A.J."/>
            <person name="Green P.J."/>
            <person name="Hallab A."/>
            <person name="Hartog M."/>
            <person name="Hua A."/>
            <person name="Humphray S.J."/>
            <person name="Jeong D.H."/>
            <person name="Jing Y."/>
            <person name="Jocker A."/>
            <person name="Kenton S.M."/>
            <person name="Kim D.J."/>
            <person name="Klee K."/>
            <person name="Lai H."/>
            <person name="Lang C."/>
            <person name="Lin S."/>
            <person name="Macmil S.L."/>
            <person name="Magdelenat G."/>
            <person name="Matthews L."/>
            <person name="McCorrison J."/>
            <person name="Monaghan E.L."/>
            <person name="Mun J.H."/>
            <person name="Najar F.Z."/>
            <person name="Nicholson C."/>
            <person name="Noirot C."/>
            <person name="O'Bleness M."/>
            <person name="Paule C.R."/>
            <person name="Poulain J."/>
            <person name="Prion F."/>
            <person name="Qin B."/>
            <person name="Qu C."/>
            <person name="Retzel E.F."/>
            <person name="Riddle C."/>
            <person name="Sallet E."/>
            <person name="Samain S."/>
            <person name="Samson N."/>
            <person name="Sanders I."/>
            <person name="Saurat O."/>
            <person name="Scarpelli C."/>
            <person name="Schiex T."/>
            <person name="Segurens B."/>
            <person name="Severin A.J."/>
            <person name="Sherrier D.J."/>
            <person name="Shi R."/>
            <person name="Sims S."/>
            <person name="Singer S.R."/>
            <person name="Sinharoy S."/>
            <person name="Sterck L."/>
            <person name="Viollet A."/>
            <person name="Wang B.B."/>
            <person name="Wang K."/>
            <person name="Wang M."/>
            <person name="Wang X."/>
            <person name="Warfsmann J."/>
            <person name="Weissenbach J."/>
            <person name="White D.D."/>
            <person name="White J.D."/>
            <person name="Wiley G.B."/>
            <person name="Wincker P."/>
            <person name="Xing Y."/>
            <person name="Yang L."/>
            <person name="Yao Z."/>
            <person name="Ying F."/>
            <person name="Zhai J."/>
            <person name="Zhou L."/>
            <person name="Zuber A."/>
            <person name="Denarie J."/>
            <person name="Dixon R.A."/>
            <person name="May G.D."/>
            <person name="Schwartz D.C."/>
            <person name="Rogers J."/>
            <person name="Quetier F."/>
            <person name="Town C.D."/>
            <person name="Roe B.A."/>
        </authorList>
    </citation>
    <scope>NUCLEOTIDE SEQUENCE [LARGE SCALE GENOMIC DNA]</scope>
    <source>
        <strain evidence="1">A17</strain>
        <strain evidence="2 3">cv. Jemalong A17</strain>
    </source>
</reference>
<dbReference type="Gene3D" id="3.40.50.2000">
    <property type="entry name" value="Glycogen Phosphorylase B"/>
    <property type="match status" value="1"/>
</dbReference>
<evidence type="ECO:0000313" key="1">
    <source>
        <dbReference type="EMBL" id="AES71300.1"/>
    </source>
</evidence>
<dbReference type="HOGENOM" id="CLU_1930664_0_0_1"/>
<reference evidence="1 3" key="2">
    <citation type="journal article" date="2014" name="BMC Genomics">
        <title>An improved genome release (version Mt4.0) for the model legume Medicago truncatula.</title>
        <authorList>
            <person name="Tang H."/>
            <person name="Krishnakumar V."/>
            <person name="Bidwell S."/>
            <person name="Rosen B."/>
            <person name="Chan A."/>
            <person name="Zhou S."/>
            <person name="Gentzbittel L."/>
            <person name="Childs K.L."/>
            <person name="Yandell M."/>
            <person name="Gundlach H."/>
            <person name="Mayer K.F."/>
            <person name="Schwartz D.C."/>
            <person name="Town C.D."/>
        </authorList>
    </citation>
    <scope>GENOME REANNOTATION</scope>
    <source>
        <strain evidence="2 3">cv. Jemalong A17</strain>
    </source>
</reference>
<protein>
    <submittedName>
        <fullName evidence="1 2">Uncharacterized protein</fullName>
    </submittedName>
</protein>
<organism evidence="1 3">
    <name type="scientific">Medicago truncatula</name>
    <name type="common">Barrel medic</name>
    <name type="synonym">Medicago tribuloides</name>
    <dbReference type="NCBI Taxonomy" id="3880"/>
    <lineage>
        <taxon>Eukaryota</taxon>
        <taxon>Viridiplantae</taxon>
        <taxon>Streptophyta</taxon>
        <taxon>Embryophyta</taxon>
        <taxon>Tracheophyta</taxon>
        <taxon>Spermatophyta</taxon>
        <taxon>Magnoliopsida</taxon>
        <taxon>eudicotyledons</taxon>
        <taxon>Gunneridae</taxon>
        <taxon>Pentapetalae</taxon>
        <taxon>rosids</taxon>
        <taxon>fabids</taxon>
        <taxon>Fabales</taxon>
        <taxon>Fabaceae</taxon>
        <taxon>Papilionoideae</taxon>
        <taxon>50 kb inversion clade</taxon>
        <taxon>NPAAA clade</taxon>
        <taxon>Hologalegina</taxon>
        <taxon>IRL clade</taxon>
        <taxon>Trifolieae</taxon>
        <taxon>Medicago</taxon>
    </lineage>
</organism>
<dbReference type="PaxDb" id="3880-AES71300"/>
<keyword evidence="3" id="KW-1185">Reference proteome</keyword>
<dbReference type="EMBL" id="CM001219">
    <property type="protein sequence ID" value="AES71300.1"/>
    <property type="molecule type" value="Genomic_DNA"/>
</dbReference>
<dbReference type="SUPFAM" id="SSF53756">
    <property type="entry name" value="UDP-Glycosyltransferase/glycogen phosphorylase"/>
    <property type="match status" value="1"/>
</dbReference>
<gene>
    <name evidence="1" type="ordered locus">MTR_3g072460</name>
</gene>
<name>G7J307_MEDTR</name>
<evidence type="ECO:0000313" key="3">
    <source>
        <dbReference type="Proteomes" id="UP000002051"/>
    </source>
</evidence>
<dbReference type="AlphaFoldDB" id="G7J307"/>
<reference evidence="2" key="3">
    <citation type="submission" date="2015-04" db="UniProtKB">
        <authorList>
            <consortium name="EnsemblPlants"/>
        </authorList>
    </citation>
    <scope>IDENTIFICATION</scope>
    <source>
        <strain evidence="2">cv. Jemalong A17</strain>
    </source>
</reference>